<evidence type="ECO:0000313" key="1">
    <source>
        <dbReference type="EMBL" id="TBO58827.1"/>
    </source>
</evidence>
<comment type="caution">
    <text evidence="1">The sequence shown here is derived from an EMBL/GenBank/DDBJ whole genome shotgun (WGS) entry which is preliminary data.</text>
</comment>
<accession>A0A4Q9HUK8</accession>
<keyword evidence="2" id="KW-1185">Reference proteome</keyword>
<dbReference type="AlphaFoldDB" id="A0A4Q9HUK8"/>
<dbReference type="RefSeq" id="WP_131123661.1">
    <property type="nucleotide sequence ID" value="NZ_SIXH01000114.1"/>
</dbReference>
<dbReference type="EMBL" id="SIXH01000114">
    <property type="protein sequence ID" value="TBO58827.1"/>
    <property type="molecule type" value="Genomic_DNA"/>
</dbReference>
<organism evidence="1 2">
    <name type="scientific">Streptomyces kasugaensis</name>
    <dbReference type="NCBI Taxonomy" id="1946"/>
    <lineage>
        <taxon>Bacteria</taxon>
        <taxon>Bacillati</taxon>
        <taxon>Actinomycetota</taxon>
        <taxon>Actinomycetes</taxon>
        <taxon>Kitasatosporales</taxon>
        <taxon>Streptomycetaceae</taxon>
        <taxon>Streptomyces</taxon>
    </lineage>
</organism>
<sequence>MATRTLTTPPLVLTPTDDPTPVERAVVDGLVGDFEPETFLWIVFHRPDGGAHVWYAWTVGGAPLGDAIDQTALAAGYDCSDWFHIGNRHLSKHTRGRVTTDSYPLRPIEADIRNGLRAPETERDRMRRLIEAAHPASGQTCPEPTTDVPWWLGVGPALVTRTGS</sequence>
<dbReference type="Proteomes" id="UP000292452">
    <property type="component" value="Unassembled WGS sequence"/>
</dbReference>
<name>A0A4Q9HUK8_STRKA</name>
<proteinExistence type="predicted"/>
<gene>
    <name evidence="1" type="ORF">EYS09_15435</name>
</gene>
<reference evidence="1 2" key="1">
    <citation type="submission" date="2019-02" db="EMBL/GenBank/DDBJ databases">
        <title>Draft Genome Sequence of Streptomyces sp. AM-2504, identified by 16S rRNA comparative analysis as a Streptomyces Kasugaensis strain.</title>
        <authorList>
            <person name="Napolioni V."/>
            <person name="Giuliodori A.M."/>
            <person name="Spurio R."/>
            <person name="Fabbretti A."/>
        </authorList>
    </citation>
    <scope>NUCLEOTIDE SEQUENCE [LARGE SCALE GENOMIC DNA]</scope>
    <source>
        <strain evidence="1 2">AM-2504</strain>
    </source>
</reference>
<protein>
    <submittedName>
        <fullName evidence="1">Uncharacterized protein</fullName>
    </submittedName>
</protein>
<evidence type="ECO:0000313" key="2">
    <source>
        <dbReference type="Proteomes" id="UP000292452"/>
    </source>
</evidence>